<dbReference type="EMBL" id="JAQQDW010000109">
    <property type="protein sequence ID" value="MFM0108261.1"/>
    <property type="molecule type" value="Genomic_DNA"/>
</dbReference>
<evidence type="ECO:0000313" key="1">
    <source>
        <dbReference type="EMBL" id="MFM0108261.1"/>
    </source>
</evidence>
<dbReference type="Proteomes" id="UP001629235">
    <property type="component" value="Unassembled WGS sequence"/>
</dbReference>
<proteinExistence type="predicted"/>
<organism evidence="1 2">
    <name type="scientific">Paraburkholderia rhynchosiae</name>
    <dbReference type="NCBI Taxonomy" id="487049"/>
    <lineage>
        <taxon>Bacteria</taxon>
        <taxon>Pseudomonadati</taxon>
        <taxon>Pseudomonadota</taxon>
        <taxon>Betaproteobacteria</taxon>
        <taxon>Burkholderiales</taxon>
        <taxon>Burkholderiaceae</taxon>
        <taxon>Paraburkholderia</taxon>
    </lineage>
</organism>
<keyword evidence="2" id="KW-1185">Reference proteome</keyword>
<protein>
    <submittedName>
        <fullName evidence="1">Uncharacterized protein</fullName>
    </submittedName>
</protein>
<name>A0ACC7NLU8_9BURK</name>
<reference evidence="1 2" key="1">
    <citation type="journal article" date="2024" name="Chem. Sci.">
        <title>Discovery of megapolipeptins by genome mining of a Burkholderiales bacteria collection.</title>
        <authorList>
            <person name="Paulo B.S."/>
            <person name="Recchia M.J.J."/>
            <person name="Lee S."/>
            <person name="Fergusson C.H."/>
            <person name="Romanowski S.B."/>
            <person name="Hernandez A."/>
            <person name="Krull N."/>
            <person name="Liu D.Y."/>
            <person name="Cavanagh H."/>
            <person name="Bos A."/>
            <person name="Gray C.A."/>
            <person name="Murphy B.T."/>
            <person name="Linington R.G."/>
            <person name="Eustaquio A.S."/>
        </authorList>
    </citation>
    <scope>NUCLEOTIDE SEQUENCE [LARGE SCALE GENOMIC DNA]</scope>
    <source>
        <strain evidence="1 2">RL18-126-BIB-B</strain>
    </source>
</reference>
<sequence>MDFDRVQQVLEALQAQCPHTDPHGIDVWSHAITRAREALLGQQIKDDSAARATVRARVPAGTPGSSLRIVQRS</sequence>
<accession>A0ACC7NLU8</accession>
<evidence type="ECO:0000313" key="2">
    <source>
        <dbReference type="Proteomes" id="UP001629235"/>
    </source>
</evidence>
<gene>
    <name evidence="1" type="ORF">PQR01_33710</name>
</gene>
<comment type="caution">
    <text evidence="1">The sequence shown here is derived from an EMBL/GenBank/DDBJ whole genome shotgun (WGS) entry which is preliminary data.</text>
</comment>